<comment type="caution">
    <text evidence="2">The sequence shown here is derived from an EMBL/GenBank/DDBJ whole genome shotgun (WGS) entry which is preliminary data.</text>
</comment>
<feature type="region of interest" description="Disordered" evidence="1">
    <location>
        <begin position="1"/>
        <end position="40"/>
    </location>
</feature>
<organism evidence="2 3">
    <name type="scientific">Alectoria fallacina</name>
    <dbReference type="NCBI Taxonomy" id="1903189"/>
    <lineage>
        <taxon>Eukaryota</taxon>
        <taxon>Fungi</taxon>
        <taxon>Dikarya</taxon>
        <taxon>Ascomycota</taxon>
        <taxon>Pezizomycotina</taxon>
        <taxon>Lecanoromycetes</taxon>
        <taxon>OSLEUM clade</taxon>
        <taxon>Lecanoromycetidae</taxon>
        <taxon>Lecanorales</taxon>
        <taxon>Lecanorineae</taxon>
        <taxon>Parmeliaceae</taxon>
        <taxon>Alectoria</taxon>
    </lineage>
</organism>
<dbReference type="Proteomes" id="UP000664203">
    <property type="component" value="Unassembled WGS sequence"/>
</dbReference>
<evidence type="ECO:0000313" key="3">
    <source>
        <dbReference type="Proteomes" id="UP000664203"/>
    </source>
</evidence>
<feature type="compositionally biased region" description="Low complexity" evidence="1">
    <location>
        <begin position="585"/>
        <end position="596"/>
    </location>
</feature>
<feature type="compositionally biased region" description="Acidic residues" evidence="1">
    <location>
        <begin position="565"/>
        <end position="584"/>
    </location>
</feature>
<feature type="compositionally biased region" description="Basic and acidic residues" evidence="1">
    <location>
        <begin position="15"/>
        <end position="24"/>
    </location>
</feature>
<protein>
    <submittedName>
        <fullName evidence="2">Uncharacterized protein</fullName>
    </submittedName>
</protein>
<feature type="region of interest" description="Disordered" evidence="1">
    <location>
        <begin position="703"/>
        <end position="724"/>
    </location>
</feature>
<dbReference type="AlphaFoldDB" id="A0A8H3F3H9"/>
<dbReference type="OrthoDB" id="5390450at2759"/>
<feature type="compositionally biased region" description="Basic residues" evidence="1">
    <location>
        <begin position="638"/>
        <end position="648"/>
    </location>
</feature>
<accession>A0A8H3F3H9</accession>
<evidence type="ECO:0000313" key="2">
    <source>
        <dbReference type="EMBL" id="CAF9916485.1"/>
    </source>
</evidence>
<name>A0A8H3F3H9_9LECA</name>
<feature type="compositionally biased region" description="Low complexity" evidence="1">
    <location>
        <begin position="447"/>
        <end position="492"/>
    </location>
</feature>
<reference evidence="2" key="1">
    <citation type="submission" date="2021-03" db="EMBL/GenBank/DDBJ databases">
        <authorList>
            <person name="Tagirdzhanova G."/>
        </authorList>
    </citation>
    <scope>NUCLEOTIDE SEQUENCE</scope>
</reference>
<gene>
    <name evidence="2" type="ORF">ALECFALPRED_010735</name>
</gene>
<evidence type="ECO:0000256" key="1">
    <source>
        <dbReference type="SAM" id="MobiDB-lite"/>
    </source>
</evidence>
<feature type="compositionally biased region" description="Basic residues" evidence="1">
    <location>
        <begin position="509"/>
        <end position="523"/>
    </location>
</feature>
<feature type="compositionally biased region" description="Polar residues" evidence="1">
    <location>
        <begin position="1"/>
        <end position="14"/>
    </location>
</feature>
<sequence length="724" mass="82415">MSSPPSSYGSTEGRNNFDPEELTRLLRPRTPNQEERKVGYEARAKRDHDRLIEMGGRPTRPVRLQPTWNATYKDGLIYLIDNEGELKCTLSVDIDPMHHHWSGEAAHFRRELENWQGFREYQQSVRHLDRLETELELDNTDAGLINALTRLSDWEEFEVFQDLILVDALDFEDRCRLDFLEITSWEVSTEHQPISSVAHAAIDPWLRVFDRSQEEVGAAKNQLKWIKGQWPKAVAESLHSISKTPELQQDLEAKFRKQTYAAFSAIQKLGGRPSHAVSPPDKSMNDLQRILFWSSETSKYKEELLDWKMFLKWRRHNLGDKPTTQRQEYRCPEFRSAVDFFAEFEKFRQFQYNVALTWLKCWQRIVRWYEEETETPHPAITPGYLEDYADGARSHVRDSEQKLADAALRLQNSMQEHAHALSEQGQTSGCDTKKFFPQKPFPPTPPLSGSESPESSRYSSSPPQFSLSSPSPPSSQSSQSRPSPQSLQSPESLSKDRRPSNKSSSAEKCHRRSKKEKARKRGAKMGNTNIKQQPLPMFSFDPTEVKRDGDIEMSEILEGPGLAEAIEELNEPESEDTVMSDVEDSPSQTLSSSSKSHPWPTTNTHLGKLPSPSAGGPTSRKTRSAKKLGQALSDKVTKNKNVRKKPTTKIKQFTEQQTMALLNAASTNLPSTDPTSPSAIPLRRSERLKKKAVASAVITPPHFNAVEIPRPPRQRKPRLQPNAL</sequence>
<proteinExistence type="predicted"/>
<feature type="region of interest" description="Disordered" evidence="1">
    <location>
        <begin position="417"/>
        <end position="649"/>
    </location>
</feature>
<dbReference type="EMBL" id="CAJPDR010000091">
    <property type="protein sequence ID" value="CAF9916485.1"/>
    <property type="molecule type" value="Genomic_DNA"/>
</dbReference>
<keyword evidence="3" id="KW-1185">Reference proteome</keyword>